<reference evidence="2 3" key="1">
    <citation type="submission" date="2021-03" db="EMBL/GenBank/DDBJ databases">
        <title>novel species isolated from a fishpond in China.</title>
        <authorList>
            <person name="Lu H."/>
            <person name="Cai Z."/>
        </authorList>
    </citation>
    <scope>NUCLEOTIDE SEQUENCE [LARGE SCALE GENOMIC DNA]</scope>
    <source>
        <strain evidence="2 3">JCM 31546</strain>
    </source>
</reference>
<keyword evidence="3" id="KW-1185">Reference proteome</keyword>
<proteinExistence type="predicted"/>
<dbReference type="RefSeq" id="WP_206571479.1">
    <property type="nucleotide sequence ID" value="NZ_JAFKCW010000006.1"/>
</dbReference>
<evidence type="ECO:0000313" key="2">
    <source>
        <dbReference type="EMBL" id="MBN7803482.1"/>
    </source>
</evidence>
<feature type="domain" description="DUF4180" evidence="1">
    <location>
        <begin position="10"/>
        <end position="117"/>
    </location>
</feature>
<dbReference type="InterPro" id="IPR025438">
    <property type="entry name" value="DUF4180"/>
</dbReference>
<name>A0ABS3BWN0_9BACT</name>
<dbReference type="Proteomes" id="UP000664698">
    <property type="component" value="Unassembled WGS sequence"/>
</dbReference>
<sequence>MQFKTHTIGQIQIAELSGEEALISSTQDAVDLLGNLYYQGLDRVILHERNLAPNFFDLNNGIAGEILQKFSNYRVRLAIVGDFDKYSSKSLQDFIRESNRGRQLNFVSMLEEALDRLTNS</sequence>
<dbReference type="Pfam" id="PF13788">
    <property type="entry name" value="DUF4180"/>
    <property type="match status" value="1"/>
</dbReference>
<gene>
    <name evidence="2" type="ORF">J0A67_21610</name>
</gene>
<comment type="caution">
    <text evidence="2">The sequence shown here is derived from an EMBL/GenBank/DDBJ whole genome shotgun (WGS) entry which is preliminary data.</text>
</comment>
<evidence type="ECO:0000313" key="3">
    <source>
        <dbReference type="Proteomes" id="UP000664698"/>
    </source>
</evidence>
<accession>A0ABS3BWN0</accession>
<evidence type="ECO:0000259" key="1">
    <source>
        <dbReference type="Pfam" id="PF13788"/>
    </source>
</evidence>
<protein>
    <submittedName>
        <fullName evidence="2">DUF4180 domain-containing protein</fullName>
    </submittedName>
</protein>
<organism evidence="2 3">
    <name type="scientific">Algoriphagus aestuariicola</name>
    <dbReference type="NCBI Taxonomy" id="1852016"/>
    <lineage>
        <taxon>Bacteria</taxon>
        <taxon>Pseudomonadati</taxon>
        <taxon>Bacteroidota</taxon>
        <taxon>Cytophagia</taxon>
        <taxon>Cytophagales</taxon>
        <taxon>Cyclobacteriaceae</taxon>
        <taxon>Algoriphagus</taxon>
    </lineage>
</organism>
<dbReference type="EMBL" id="JAFKCW010000006">
    <property type="protein sequence ID" value="MBN7803482.1"/>
    <property type="molecule type" value="Genomic_DNA"/>
</dbReference>